<evidence type="ECO:0000313" key="1">
    <source>
        <dbReference type="EMBL" id="PCI75744.1"/>
    </source>
</evidence>
<accession>A0A2A4WZS9</accession>
<comment type="caution">
    <text evidence="1">The sequence shown here is derived from an EMBL/GenBank/DDBJ whole genome shotgun (WGS) entry which is preliminary data.</text>
</comment>
<organism evidence="1 2">
    <name type="scientific">Aerophobetes bacterium</name>
    <dbReference type="NCBI Taxonomy" id="2030807"/>
    <lineage>
        <taxon>Bacteria</taxon>
        <taxon>Candidatus Aerophobota</taxon>
    </lineage>
</organism>
<gene>
    <name evidence="1" type="ORF">COB21_05310</name>
</gene>
<dbReference type="AlphaFoldDB" id="A0A2A4WZS9"/>
<evidence type="ECO:0000313" key="2">
    <source>
        <dbReference type="Proteomes" id="UP000218775"/>
    </source>
</evidence>
<dbReference type="InterPro" id="IPR024484">
    <property type="entry name" value="DUF2709"/>
</dbReference>
<dbReference type="Proteomes" id="UP000218775">
    <property type="component" value="Unassembled WGS sequence"/>
</dbReference>
<protein>
    <submittedName>
        <fullName evidence="1">Uncharacterized protein</fullName>
    </submittedName>
</protein>
<reference evidence="2" key="1">
    <citation type="submission" date="2017-08" db="EMBL/GenBank/DDBJ databases">
        <title>A dynamic microbial community with high functional redundancy inhabits the cold, oxic subseafloor aquifer.</title>
        <authorList>
            <person name="Tully B.J."/>
            <person name="Wheat C.G."/>
            <person name="Glazer B.T."/>
            <person name="Huber J.A."/>
        </authorList>
    </citation>
    <scope>NUCLEOTIDE SEQUENCE [LARGE SCALE GENOMIC DNA]</scope>
</reference>
<dbReference type="EMBL" id="NVUK01000041">
    <property type="protein sequence ID" value="PCI75744.1"/>
    <property type="molecule type" value="Genomic_DNA"/>
</dbReference>
<sequence>MTETLISESLKSLLESFLLKNKKADLLTTYFFFLEKKYNIQPVLFVKEKTIYQSKDSLIKKVDGEGKLCRETEIKIKIGKPAVNAKTRRIYICPYSGKVFGDNTHPNAQDAIYDWVSTCPENTERLNGMRVKRFFVSEDPAIIKNYVQEHKKTISKTVFSSGVTGKLFNDRASVVEDFEKNQLKPMNFMDVPAQNRFEIETTFMQFIQTHLDDAAVERFFEDVSSFDSLSKHVDRWLEE</sequence>
<dbReference type="Pfam" id="PF10915">
    <property type="entry name" value="DUF2709"/>
    <property type="match status" value="1"/>
</dbReference>
<name>A0A2A4WZS9_UNCAE</name>
<proteinExistence type="predicted"/>